<dbReference type="Pfam" id="PF01730">
    <property type="entry name" value="UreF"/>
    <property type="match status" value="1"/>
</dbReference>
<dbReference type="GO" id="GO:0016151">
    <property type="term" value="F:nickel cation binding"/>
    <property type="evidence" value="ECO:0007669"/>
    <property type="project" value="UniProtKB-UniRule"/>
</dbReference>
<evidence type="ECO:0000313" key="4">
    <source>
        <dbReference type="EMBL" id="OCA82149.1"/>
    </source>
</evidence>
<name>A0A1B9AE74_9BACI</name>
<evidence type="ECO:0000256" key="2">
    <source>
        <dbReference type="ARBA" id="ARBA00023186"/>
    </source>
</evidence>
<dbReference type="InterPro" id="IPR038277">
    <property type="entry name" value="UreF_sf"/>
</dbReference>
<accession>A0A1B9AE74</accession>
<comment type="function">
    <text evidence="3">Required for maturation of urease via the functional incorporation of the urease nickel metallocenter.</text>
</comment>
<dbReference type="GO" id="GO:0005737">
    <property type="term" value="C:cytoplasm"/>
    <property type="evidence" value="ECO:0007669"/>
    <property type="project" value="UniProtKB-SubCell"/>
</dbReference>
<comment type="similarity">
    <text evidence="3">Belongs to the UreF family.</text>
</comment>
<keyword evidence="1 3" id="KW-0996">Nickel insertion</keyword>
<dbReference type="HAMAP" id="MF_01385">
    <property type="entry name" value="UreF"/>
    <property type="match status" value="1"/>
</dbReference>
<sequence length="238" mass="27260">MTNEWKIFQLIDSALPTGAFSHSFGLETAFQEGEITSPETLYEWAYHYITGSLAPTEGIATFITYQTVQNRWNEEELSKSIQSDLQRLDKKLTISKMPSESREGGIKLGKRYLKIVNTLYPSAGLSQYADWIKEKRCYGNSSIVHGWISAYLEVSSSTAVFTYLYSNINNLLQSALRLTAVGQTDIQVILQKLHPLLIKEAEKIHNRSYTEDDLYSYAIIQEIQGMRHEMLYSRLFMS</sequence>
<comment type="subcellular location">
    <subcellularLocation>
        <location evidence="3">Cytoplasm</location>
    </subcellularLocation>
</comment>
<gene>
    <name evidence="3" type="primary">ureF</name>
    <name evidence="4" type="ORF">A8F95_15770</name>
</gene>
<proteinExistence type="inferred from homology"/>
<organism evidence="4 5">
    <name type="scientific">Pseudobacillus wudalianchiensis</name>
    <dbReference type="NCBI Taxonomy" id="1743143"/>
    <lineage>
        <taxon>Bacteria</taxon>
        <taxon>Bacillati</taxon>
        <taxon>Bacillota</taxon>
        <taxon>Bacilli</taxon>
        <taxon>Bacillales</taxon>
        <taxon>Bacillaceae</taxon>
        <taxon>Pseudobacillus</taxon>
    </lineage>
</organism>
<dbReference type="Proteomes" id="UP000092578">
    <property type="component" value="Unassembled WGS sequence"/>
</dbReference>
<dbReference type="InterPro" id="IPR002639">
    <property type="entry name" value="UreF"/>
</dbReference>
<keyword evidence="5" id="KW-1185">Reference proteome</keyword>
<dbReference type="PIRSF" id="PIRSF009467">
    <property type="entry name" value="Ureas_acces_UreF"/>
    <property type="match status" value="1"/>
</dbReference>
<protein>
    <recommendedName>
        <fullName evidence="3">Urease accessory protein UreF</fullName>
    </recommendedName>
</protein>
<dbReference type="RefSeq" id="WP_065412041.1">
    <property type="nucleotide sequence ID" value="NZ_MAYT01000030.1"/>
</dbReference>
<dbReference type="EMBL" id="MAYT01000030">
    <property type="protein sequence ID" value="OCA82149.1"/>
    <property type="molecule type" value="Genomic_DNA"/>
</dbReference>
<comment type="subunit">
    <text evidence="3">UreD, UreF and UreG form a complex that acts as a GTP-hydrolysis-dependent molecular chaperone, activating the urease apoprotein by helping to assemble the nickel containing metallocenter of UreC. The UreE protein probably delivers the nickel.</text>
</comment>
<evidence type="ECO:0000256" key="3">
    <source>
        <dbReference type="HAMAP-Rule" id="MF_01385"/>
    </source>
</evidence>
<comment type="caution">
    <text evidence="4">The sequence shown here is derived from an EMBL/GenBank/DDBJ whole genome shotgun (WGS) entry which is preliminary data.</text>
</comment>
<dbReference type="AlphaFoldDB" id="A0A1B9AE74"/>
<dbReference type="PANTHER" id="PTHR33620:SF1">
    <property type="entry name" value="UREASE ACCESSORY PROTEIN F"/>
    <property type="match status" value="1"/>
</dbReference>
<keyword evidence="3" id="KW-0963">Cytoplasm</keyword>
<keyword evidence="2 3" id="KW-0143">Chaperone</keyword>
<dbReference type="Gene3D" id="1.10.4190.10">
    <property type="entry name" value="Urease accessory protein UreF"/>
    <property type="match status" value="1"/>
</dbReference>
<reference evidence="5" key="1">
    <citation type="submission" date="2016-05" db="EMBL/GenBank/DDBJ databases">
        <authorList>
            <person name="Liu B."/>
            <person name="Wang J."/>
            <person name="Zhu Y."/>
            <person name="Liu G."/>
            <person name="Chen Q."/>
            <person name="Chen Z."/>
            <person name="Lan J."/>
            <person name="Che J."/>
            <person name="Ge C."/>
            <person name="Shi H."/>
            <person name="Pan Z."/>
            <person name="Liu X."/>
        </authorList>
    </citation>
    <scope>NUCLEOTIDE SEQUENCE [LARGE SCALE GENOMIC DNA]</scope>
    <source>
        <strain evidence="5">FJAT-27215</strain>
    </source>
</reference>
<evidence type="ECO:0000313" key="5">
    <source>
        <dbReference type="Proteomes" id="UP000092578"/>
    </source>
</evidence>
<evidence type="ECO:0000256" key="1">
    <source>
        <dbReference type="ARBA" id="ARBA00022988"/>
    </source>
</evidence>
<dbReference type="PANTHER" id="PTHR33620">
    <property type="entry name" value="UREASE ACCESSORY PROTEIN F"/>
    <property type="match status" value="1"/>
</dbReference>